<feature type="transmembrane region" description="Helical" evidence="1">
    <location>
        <begin position="6"/>
        <end position="28"/>
    </location>
</feature>
<keyword evidence="3" id="KW-1185">Reference proteome</keyword>
<dbReference type="Proteomes" id="UP000070394">
    <property type="component" value="Unassembled WGS sequence"/>
</dbReference>
<dbReference type="AlphaFoldDB" id="A0A133ZC11"/>
<keyword evidence="1" id="KW-1133">Transmembrane helix</keyword>
<comment type="caution">
    <text evidence="2">The sequence shown here is derived from an EMBL/GenBank/DDBJ whole genome shotgun (WGS) entry which is preliminary data.</text>
</comment>
<dbReference type="STRING" id="467210.HMPREF1866_02734"/>
<feature type="transmembrane region" description="Helical" evidence="1">
    <location>
        <begin position="177"/>
        <end position="199"/>
    </location>
</feature>
<sequence length="347" mass="39335">MGMRNNKLSFISHIIVGIILIAGGIFFARTKLDIILSFNSPQKLYNDGYYFTNASKTDIDSIYAVAVHDIIDTGYGSSDNKSEIYTIMADDGVYFLEAHPGNKKINSMLETFDNYAKDENKDSKDAPVEYLIVAVKDDTYNQLSDVANEIDPDNSYRDNGTLNTDIYLKNTSLTKEIVVALGGTIILFVMGIGFIILAFTRKSTNNDNYERLCALDERLRGNLGELDNISDYVDKTIGAYVYKDHLILNTKFGLDMYNLKDLVWMFHRITKQKMYALITVSVSYSLQINLYENGRIRECNVTVTHNKKAEGNMEALVEYVGMNYPNALVGFNPETQAAYREFKRSHK</sequence>
<accession>A0A133ZC11</accession>
<keyword evidence="1" id="KW-0472">Membrane</keyword>
<evidence type="ECO:0000313" key="2">
    <source>
        <dbReference type="EMBL" id="KXB52975.1"/>
    </source>
</evidence>
<organism evidence="2 3">
    <name type="scientific">Lachnoanaerobaculum saburreum</name>
    <dbReference type="NCBI Taxonomy" id="467210"/>
    <lineage>
        <taxon>Bacteria</taxon>
        <taxon>Bacillati</taxon>
        <taxon>Bacillota</taxon>
        <taxon>Clostridia</taxon>
        <taxon>Lachnospirales</taxon>
        <taxon>Lachnospiraceae</taxon>
        <taxon>Lachnoanaerobaculum</taxon>
    </lineage>
</organism>
<dbReference type="EMBL" id="LSDA01000144">
    <property type="protein sequence ID" value="KXB52975.1"/>
    <property type="molecule type" value="Genomic_DNA"/>
</dbReference>
<proteinExistence type="predicted"/>
<name>A0A133ZC11_9FIRM</name>
<dbReference type="RefSeq" id="WP_060932264.1">
    <property type="nucleotide sequence ID" value="NZ_KQ959849.1"/>
</dbReference>
<protein>
    <submittedName>
        <fullName evidence="2">Uncharacterized protein</fullName>
    </submittedName>
</protein>
<dbReference type="OrthoDB" id="2030457at2"/>
<gene>
    <name evidence="2" type="ORF">HMPREF1866_02734</name>
</gene>
<reference evidence="3" key="1">
    <citation type="submission" date="2016-01" db="EMBL/GenBank/DDBJ databases">
        <authorList>
            <person name="Mitreva M."/>
            <person name="Pepin K.H."/>
            <person name="Mihindukulasuriya K.A."/>
            <person name="Fulton R."/>
            <person name="Fronick C."/>
            <person name="O'Laughlin M."/>
            <person name="Miner T."/>
            <person name="Herter B."/>
            <person name="Rosa B.A."/>
            <person name="Cordes M."/>
            <person name="Tomlinson C."/>
            <person name="Wollam A."/>
            <person name="Palsikar V.B."/>
            <person name="Mardis E.R."/>
            <person name="Wilson R.K."/>
        </authorList>
    </citation>
    <scope>NUCLEOTIDE SEQUENCE [LARGE SCALE GENOMIC DNA]</scope>
    <source>
        <strain evidence="3">DNF00896</strain>
    </source>
</reference>
<keyword evidence="1" id="KW-0812">Transmembrane</keyword>
<dbReference type="PATRIC" id="fig|467210.3.peg.2711"/>
<evidence type="ECO:0000256" key="1">
    <source>
        <dbReference type="SAM" id="Phobius"/>
    </source>
</evidence>
<evidence type="ECO:0000313" key="3">
    <source>
        <dbReference type="Proteomes" id="UP000070394"/>
    </source>
</evidence>